<dbReference type="EMBL" id="UGQT01000001">
    <property type="protein sequence ID" value="STZ61304.1"/>
    <property type="molecule type" value="Genomic_DNA"/>
</dbReference>
<reference evidence="2 3" key="1">
    <citation type="submission" date="2018-06" db="EMBL/GenBank/DDBJ databases">
        <authorList>
            <consortium name="Pathogen Informatics"/>
            <person name="Doyle S."/>
        </authorList>
    </citation>
    <scope>NUCLEOTIDE SEQUENCE [LARGE SCALE GENOMIC DNA]</scope>
    <source>
        <strain evidence="2 3">NCTC10821</strain>
    </source>
</reference>
<gene>
    <name evidence="2" type="ORF">NCTC10821_04855</name>
</gene>
<dbReference type="RefSeq" id="WP_115280271.1">
    <property type="nucleotide sequence ID" value="NZ_AP022600.1"/>
</dbReference>
<protein>
    <recommendedName>
        <fullName evidence="4">DUF732 domain-containing protein</fullName>
    </recommendedName>
</protein>
<sequence length="116" mass="11596">MARRSSWAGALLTGLAAAGIALAPGAAAEQPNVYGVITPDESREIASGAASTCAALARSASTAALTPDDVGLLIDGYLADGWDVESTADILTASVDRGCGQYLPQVSQALTAYQPG</sequence>
<organism evidence="2 3">
    <name type="scientific">Mycolicibacterium tokaiense</name>
    <dbReference type="NCBI Taxonomy" id="39695"/>
    <lineage>
        <taxon>Bacteria</taxon>
        <taxon>Bacillati</taxon>
        <taxon>Actinomycetota</taxon>
        <taxon>Actinomycetes</taxon>
        <taxon>Mycobacteriales</taxon>
        <taxon>Mycobacteriaceae</taxon>
        <taxon>Mycolicibacterium</taxon>
    </lineage>
</organism>
<feature type="chain" id="PRO_5038924969" description="DUF732 domain-containing protein" evidence="1">
    <location>
        <begin position="24"/>
        <end position="116"/>
    </location>
</feature>
<evidence type="ECO:0000256" key="1">
    <source>
        <dbReference type="SAM" id="SignalP"/>
    </source>
</evidence>
<keyword evidence="1" id="KW-0732">Signal</keyword>
<evidence type="ECO:0000313" key="2">
    <source>
        <dbReference type="EMBL" id="STZ61304.1"/>
    </source>
</evidence>
<evidence type="ECO:0008006" key="4">
    <source>
        <dbReference type="Google" id="ProtNLM"/>
    </source>
</evidence>
<keyword evidence="3" id="KW-1185">Reference proteome</keyword>
<evidence type="ECO:0000313" key="3">
    <source>
        <dbReference type="Proteomes" id="UP000254978"/>
    </source>
</evidence>
<feature type="signal peptide" evidence="1">
    <location>
        <begin position="1"/>
        <end position="23"/>
    </location>
</feature>
<accession>A0A378TL78</accession>
<dbReference type="Proteomes" id="UP000254978">
    <property type="component" value="Unassembled WGS sequence"/>
</dbReference>
<dbReference type="OrthoDB" id="4763976at2"/>
<dbReference type="AlphaFoldDB" id="A0A378TL78"/>
<proteinExistence type="predicted"/>
<name>A0A378TL78_9MYCO</name>